<accession>A0A4Q7Z126</accession>
<dbReference type="InterPro" id="IPR007138">
    <property type="entry name" value="ABM_dom"/>
</dbReference>
<evidence type="ECO:0000313" key="3">
    <source>
        <dbReference type="Proteomes" id="UP000292958"/>
    </source>
</evidence>
<protein>
    <submittedName>
        <fullName evidence="2">Heme-degrading monooxygenase HmoA</fullName>
    </submittedName>
</protein>
<keyword evidence="2" id="KW-0503">Monooxygenase</keyword>
<keyword evidence="2" id="KW-0560">Oxidoreductase</keyword>
<dbReference type="Proteomes" id="UP000292958">
    <property type="component" value="Unassembled WGS sequence"/>
</dbReference>
<keyword evidence="3" id="KW-1185">Reference proteome</keyword>
<proteinExistence type="predicted"/>
<dbReference type="Gene3D" id="3.30.70.100">
    <property type="match status" value="1"/>
</dbReference>
<dbReference type="InterPro" id="IPR011008">
    <property type="entry name" value="Dimeric_a/b-barrel"/>
</dbReference>
<evidence type="ECO:0000259" key="1">
    <source>
        <dbReference type="Pfam" id="PF03992"/>
    </source>
</evidence>
<dbReference type="AlphaFoldDB" id="A0A4Q7Z126"/>
<dbReference type="SUPFAM" id="SSF54909">
    <property type="entry name" value="Dimeric alpha+beta barrel"/>
    <property type="match status" value="1"/>
</dbReference>
<dbReference type="OrthoDB" id="7210742at2"/>
<feature type="domain" description="ABM" evidence="1">
    <location>
        <begin position="1"/>
        <end position="74"/>
    </location>
</feature>
<comment type="caution">
    <text evidence="2">The sequence shown here is derived from an EMBL/GenBank/DDBJ whole genome shotgun (WGS) entry which is preliminary data.</text>
</comment>
<dbReference type="EMBL" id="SHKW01000001">
    <property type="protein sequence ID" value="RZU43189.1"/>
    <property type="molecule type" value="Genomic_DNA"/>
</dbReference>
<organism evidence="2 3">
    <name type="scientific">Edaphobacter modestus</name>
    <dbReference type="NCBI Taxonomy" id="388466"/>
    <lineage>
        <taxon>Bacteria</taxon>
        <taxon>Pseudomonadati</taxon>
        <taxon>Acidobacteriota</taxon>
        <taxon>Terriglobia</taxon>
        <taxon>Terriglobales</taxon>
        <taxon>Acidobacteriaceae</taxon>
        <taxon>Edaphobacter</taxon>
    </lineage>
</organism>
<name>A0A4Q7Z126_9BACT</name>
<reference evidence="2 3" key="1">
    <citation type="submission" date="2019-02" db="EMBL/GenBank/DDBJ databases">
        <title>Genomic Encyclopedia of Archaeal and Bacterial Type Strains, Phase II (KMG-II): from individual species to whole genera.</title>
        <authorList>
            <person name="Goeker M."/>
        </authorList>
    </citation>
    <scope>NUCLEOTIDE SEQUENCE [LARGE SCALE GENOMIC DNA]</scope>
    <source>
        <strain evidence="2 3">DSM 18101</strain>
    </source>
</reference>
<sequence length="94" mass="10764">MFVLHVELKVKSGSQANLEKTFVERFYRAISAQSGFVAAELLRSNDDETSYRLCLSFDQWASQQKWVATDLHQEVWPLVEDLCENYAVAGYTAI</sequence>
<dbReference type="Pfam" id="PF03992">
    <property type="entry name" value="ABM"/>
    <property type="match status" value="1"/>
</dbReference>
<dbReference type="RefSeq" id="WP_130421556.1">
    <property type="nucleotide sequence ID" value="NZ_SHKW01000001.1"/>
</dbReference>
<gene>
    <name evidence="2" type="ORF">BDD14_4821</name>
</gene>
<evidence type="ECO:0000313" key="2">
    <source>
        <dbReference type="EMBL" id="RZU43189.1"/>
    </source>
</evidence>
<dbReference type="GO" id="GO:0004497">
    <property type="term" value="F:monooxygenase activity"/>
    <property type="evidence" value="ECO:0007669"/>
    <property type="project" value="UniProtKB-KW"/>
</dbReference>